<keyword evidence="3" id="KW-1185">Reference proteome</keyword>
<protein>
    <submittedName>
        <fullName evidence="2">Uncharacterized protein</fullName>
    </submittedName>
</protein>
<dbReference type="Proteomes" id="UP001054837">
    <property type="component" value="Unassembled WGS sequence"/>
</dbReference>
<dbReference type="EMBL" id="BPLQ01013633">
    <property type="protein sequence ID" value="GIY73659.1"/>
    <property type="molecule type" value="Genomic_DNA"/>
</dbReference>
<accession>A0AAV4VUQ1</accession>
<gene>
    <name evidence="2" type="ORF">CDAR_186631</name>
</gene>
<proteinExistence type="predicted"/>
<keyword evidence="1" id="KW-0472">Membrane</keyword>
<comment type="caution">
    <text evidence="2">The sequence shown here is derived from an EMBL/GenBank/DDBJ whole genome shotgun (WGS) entry which is preliminary data.</text>
</comment>
<keyword evidence="1" id="KW-0812">Transmembrane</keyword>
<reference evidence="2 3" key="1">
    <citation type="submission" date="2021-06" db="EMBL/GenBank/DDBJ databases">
        <title>Caerostris darwini draft genome.</title>
        <authorList>
            <person name="Kono N."/>
            <person name="Arakawa K."/>
        </authorList>
    </citation>
    <scope>NUCLEOTIDE SEQUENCE [LARGE SCALE GENOMIC DNA]</scope>
</reference>
<keyword evidence="1" id="KW-1133">Transmembrane helix</keyword>
<evidence type="ECO:0000256" key="1">
    <source>
        <dbReference type="SAM" id="Phobius"/>
    </source>
</evidence>
<sequence length="111" mass="12547">MLGPNRTKTFFLQMLPTKLKGWTPPSKGIHKLHPLSVNKNDFSVKATVCQTSVLHYIVGCREYWWYIVGEPRYCGELGGLMDSSGILLMSMIDIIVFVHSIIVLCLNIVVH</sequence>
<organism evidence="2 3">
    <name type="scientific">Caerostris darwini</name>
    <dbReference type="NCBI Taxonomy" id="1538125"/>
    <lineage>
        <taxon>Eukaryota</taxon>
        <taxon>Metazoa</taxon>
        <taxon>Ecdysozoa</taxon>
        <taxon>Arthropoda</taxon>
        <taxon>Chelicerata</taxon>
        <taxon>Arachnida</taxon>
        <taxon>Araneae</taxon>
        <taxon>Araneomorphae</taxon>
        <taxon>Entelegynae</taxon>
        <taxon>Araneoidea</taxon>
        <taxon>Araneidae</taxon>
        <taxon>Caerostris</taxon>
    </lineage>
</organism>
<name>A0AAV4VUQ1_9ARAC</name>
<evidence type="ECO:0000313" key="3">
    <source>
        <dbReference type="Proteomes" id="UP001054837"/>
    </source>
</evidence>
<feature type="transmembrane region" description="Helical" evidence="1">
    <location>
        <begin position="86"/>
        <end position="110"/>
    </location>
</feature>
<evidence type="ECO:0000313" key="2">
    <source>
        <dbReference type="EMBL" id="GIY73659.1"/>
    </source>
</evidence>
<dbReference type="AlphaFoldDB" id="A0AAV4VUQ1"/>